<dbReference type="EMBL" id="HG793130">
    <property type="protein sequence ID" value="CDK28962.1"/>
    <property type="molecule type" value="Genomic_DNA"/>
</dbReference>
<protein>
    <recommendedName>
        <fullName evidence="9">Chromosome transmission fidelity protein 8</fullName>
    </recommendedName>
</protein>
<dbReference type="PANTHER" id="PTHR28605">
    <property type="entry name" value="CTF8, CHROMOSOME TRANSMISSION FIDELITY FACTOR 8 HOMOLOG (S. CEREVISIAE)"/>
    <property type="match status" value="1"/>
</dbReference>
<name>W6MU83_9ASCO</name>
<proteinExistence type="inferred from homology"/>
<comment type="subcellular location">
    <subcellularLocation>
        <location evidence="1">Nucleus</location>
    </subcellularLocation>
</comment>
<evidence type="ECO:0008006" key="9">
    <source>
        <dbReference type="Google" id="ProtNLM"/>
    </source>
</evidence>
<dbReference type="AlphaFoldDB" id="W6MU83"/>
<dbReference type="PANTHER" id="PTHR28605:SF1">
    <property type="entry name" value="CHROMOSOME TRANSMISSION FIDELITY FACTOR 8"/>
    <property type="match status" value="1"/>
</dbReference>
<comment type="similarity">
    <text evidence="6">Belongs to the CTF8 family.</text>
</comment>
<dbReference type="GO" id="GO:0003677">
    <property type="term" value="F:DNA binding"/>
    <property type="evidence" value="ECO:0007669"/>
    <property type="project" value="UniProtKB-KW"/>
</dbReference>
<keyword evidence="5" id="KW-0131">Cell cycle</keyword>
<evidence type="ECO:0000256" key="3">
    <source>
        <dbReference type="ARBA" id="ARBA00023125"/>
    </source>
</evidence>
<dbReference type="GeneID" id="34522339"/>
<evidence type="ECO:0000256" key="5">
    <source>
        <dbReference type="ARBA" id="ARBA00023306"/>
    </source>
</evidence>
<keyword evidence="3" id="KW-0238">DNA-binding</keyword>
<evidence type="ECO:0000256" key="4">
    <source>
        <dbReference type="ARBA" id="ARBA00023242"/>
    </source>
</evidence>
<dbReference type="OrthoDB" id="121932at2759"/>
<dbReference type="STRING" id="1382522.W6MU83"/>
<reference evidence="7" key="2">
    <citation type="submission" date="2014-02" db="EMBL/GenBank/DDBJ databases">
        <title>Complete DNA sequence of /Kuraishia capsulata/ illustrates novel genomic features among budding yeasts (/Saccharomycotina/).</title>
        <authorList>
            <person name="Morales L."/>
            <person name="Noel B."/>
            <person name="Porcel B."/>
            <person name="Marcet-Houben M."/>
            <person name="Hullo M-F."/>
            <person name="Sacerdot C."/>
            <person name="Tekaia F."/>
            <person name="Leh-Louis V."/>
            <person name="Despons L."/>
            <person name="Khanna V."/>
            <person name="Aury J-M."/>
            <person name="Barbe V."/>
            <person name="Couloux A."/>
            <person name="Labadie K."/>
            <person name="Pelletier E."/>
            <person name="Souciet J-L."/>
            <person name="Boekhout T."/>
            <person name="Gabaldon T."/>
            <person name="Wincker P."/>
            <person name="Dujon B."/>
        </authorList>
    </citation>
    <scope>NUCLEOTIDE SEQUENCE</scope>
    <source>
        <strain evidence="7">CBS 1993</strain>
    </source>
</reference>
<sequence length="153" mass="16706">MPSRSIEYDEVTESIPFGDLVEGGPVISTSSGLMILEIQGDLNLPQRIPDKLTETESEMYVQDESSLGINTADELGSSGSHTAVKFGKLDIDGKRATLYIGSSQRLVGTIEKIDPPLGLMRILSESSTEETPIQVLDVIRQKAIFRSRPLPIM</sequence>
<keyword evidence="8" id="KW-1185">Reference proteome</keyword>
<dbReference type="InterPro" id="IPR018607">
    <property type="entry name" value="Ctf8"/>
</dbReference>
<reference evidence="7" key="1">
    <citation type="submission" date="2013-12" db="EMBL/GenBank/DDBJ databases">
        <authorList>
            <person name="Genoscope - CEA"/>
        </authorList>
    </citation>
    <scope>NUCLEOTIDE SEQUENCE</scope>
    <source>
        <strain evidence="7">CBS 1993</strain>
    </source>
</reference>
<evidence type="ECO:0000256" key="2">
    <source>
        <dbReference type="ARBA" id="ARBA00022705"/>
    </source>
</evidence>
<dbReference type="HOGENOM" id="CLU_090690_1_0_1"/>
<evidence type="ECO:0000256" key="6">
    <source>
        <dbReference type="ARBA" id="ARBA00038447"/>
    </source>
</evidence>
<dbReference type="GO" id="GO:0031390">
    <property type="term" value="C:Ctf18 RFC-like complex"/>
    <property type="evidence" value="ECO:0007669"/>
    <property type="project" value="InterPro"/>
</dbReference>
<evidence type="ECO:0000256" key="1">
    <source>
        <dbReference type="ARBA" id="ARBA00004123"/>
    </source>
</evidence>
<gene>
    <name evidence="7" type="ORF">KUCA_T00004948001</name>
</gene>
<dbReference type="Proteomes" id="UP000019384">
    <property type="component" value="Unassembled WGS sequence"/>
</dbReference>
<evidence type="ECO:0000313" key="8">
    <source>
        <dbReference type="Proteomes" id="UP000019384"/>
    </source>
</evidence>
<dbReference type="GO" id="GO:0007064">
    <property type="term" value="P:mitotic sister chromatid cohesion"/>
    <property type="evidence" value="ECO:0007669"/>
    <property type="project" value="InterPro"/>
</dbReference>
<organism evidence="7 8">
    <name type="scientific">Kuraishia capsulata CBS 1993</name>
    <dbReference type="NCBI Taxonomy" id="1382522"/>
    <lineage>
        <taxon>Eukaryota</taxon>
        <taxon>Fungi</taxon>
        <taxon>Dikarya</taxon>
        <taxon>Ascomycota</taxon>
        <taxon>Saccharomycotina</taxon>
        <taxon>Pichiomycetes</taxon>
        <taxon>Pichiales</taxon>
        <taxon>Pichiaceae</taxon>
        <taxon>Kuraishia</taxon>
    </lineage>
</organism>
<evidence type="ECO:0000313" key="7">
    <source>
        <dbReference type="EMBL" id="CDK28962.1"/>
    </source>
</evidence>
<dbReference type="RefSeq" id="XP_022460951.1">
    <property type="nucleotide sequence ID" value="XM_022606083.1"/>
</dbReference>
<dbReference type="GO" id="GO:0006260">
    <property type="term" value="P:DNA replication"/>
    <property type="evidence" value="ECO:0007669"/>
    <property type="project" value="UniProtKB-KW"/>
</dbReference>
<keyword evidence="2" id="KW-0235">DNA replication</keyword>
<dbReference type="Pfam" id="PF09696">
    <property type="entry name" value="Ctf8"/>
    <property type="match status" value="1"/>
</dbReference>
<keyword evidence="4" id="KW-0539">Nucleus</keyword>
<accession>W6MU83</accession>